<keyword evidence="2" id="KW-0378">Hydrolase</keyword>
<evidence type="ECO:0000256" key="2">
    <source>
        <dbReference type="ARBA" id="ARBA00022801"/>
    </source>
</evidence>
<dbReference type="RefSeq" id="XP_022106452.1">
    <property type="nucleotide sequence ID" value="XM_022250760.1"/>
</dbReference>
<dbReference type="OrthoDB" id="10249920at2759"/>
<dbReference type="PANTHER" id="PTHR11839">
    <property type="entry name" value="UDP/ADP-SUGAR PYROPHOSPHATASE"/>
    <property type="match status" value="1"/>
</dbReference>
<dbReference type="Proteomes" id="UP000694845">
    <property type="component" value="Unplaced"/>
</dbReference>
<dbReference type="PANTHER" id="PTHR11839:SF1">
    <property type="entry name" value="ADP-SUGAR PYROPHOSPHATASE"/>
    <property type="match status" value="1"/>
</dbReference>
<evidence type="ECO:0000256" key="1">
    <source>
        <dbReference type="ARBA" id="ARBA00012453"/>
    </source>
</evidence>
<dbReference type="PROSITE" id="PS51462">
    <property type="entry name" value="NUDIX"/>
    <property type="match status" value="1"/>
</dbReference>
<dbReference type="FunFam" id="3.90.79.10:FF:000016">
    <property type="entry name" value="ADP-sugar pyrophosphatase isoform X1"/>
    <property type="match status" value="1"/>
</dbReference>
<evidence type="ECO:0000256" key="10">
    <source>
        <dbReference type="ARBA" id="ARBA00077853"/>
    </source>
</evidence>
<dbReference type="SUPFAM" id="SSF55811">
    <property type="entry name" value="Nudix"/>
    <property type="match status" value="1"/>
</dbReference>
<evidence type="ECO:0000256" key="5">
    <source>
        <dbReference type="ARBA" id="ARBA00051819"/>
    </source>
</evidence>
<evidence type="ECO:0000256" key="12">
    <source>
        <dbReference type="ARBA" id="ARBA00084011"/>
    </source>
</evidence>
<dbReference type="GO" id="GO:0017110">
    <property type="term" value="F:nucleoside diphosphate phosphatase activity"/>
    <property type="evidence" value="ECO:0007669"/>
    <property type="project" value="UniProtKB-ARBA"/>
</dbReference>
<dbReference type="GeneID" id="110987738"/>
<keyword evidence="14" id="KW-1185">Reference proteome</keyword>
<dbReference type="GO" id="GO:0019693">
    <property type="term" value="P:ribose phosphate metabolic process"/>
    <property type="evidence" value="ECO:0007669"/>
    <property type="project" value="TreeGrafter"/>
</dbReference>
<dbReference type="AlphaFoldDB" id="A0A8B7ZN15"/>
<sequence length="231" mass="25825">MSTEGTSSSSVNDDAQKQKAEFIKQETIHREKWLSLERITYKDPKGKVRTWEVVERTTKPQRAGVADAVAMATTVKRLLHYDSILLVRQFRPPLRCCTIEFPAGLVDSEETVSEAAIRELKEETGYVGTITSISPVVGMDPGVSASTLNLVFMQVDGDDPVNQRPVPNLDEGEFIEVIHAPLHELKEKLDELSDAGDIVDSRVYTYAATLHQCQHKAEDVDLEQQKGLFKK</sequence>
<dbReference type="EC" id="3.6.1.58" evidence="7"/>
<dbReference type="CTD" id="11164"/>
<feature type="domain" description="Nudix hydrolase" evidence="13">
    <location>
        <begin position="64"/>
        <end position="205"/>
    </location>
</feature>
<evidence type="ECO:0000256" key="11">
    <source>
        <dbReference type="ARBA" id="ARBA00079597"/>
    </source>
</evidence>
<comment type="catalytic activity">
    <reaction evidence="4">
        <text>D-ribose 5-phosphate + ATP + H(+) = ADP-D-ribose + diphosphate</text>
        <dbReference type="Rhea" id="RHEA:50248"/>
        <dbReference type="ChEBI" id="CHEBI:15378"/>
        <dbReference type="ChEBI" id="CHEBI:30616"/>
        <dbReference type="ChEBI" id="CHEBI:33019"/>
        <dbReference type="ChEBI" id="CHEBI:57967"/>
        <dbReference type="ChEBI" id="CHEBI:78346"/>
        <dbReference type="EC" id="2.7.7.96"/>
    </reaction>
</comment>
<dbReference type="Gene3D" id="3.90.79.10">
    <property type="entry name" value="Nucleoside Triphosphate Pyrophosphohydrolase"/>
    <property type="match status" value="1"/>
</dbReference>
<accession>A0A8B7ZN15</accession>
<dbReference type="InterPro" id="IPR015797">
    <property type="entry name" value="NUDIX_hydrolase-like_dom_sf"/>
</dbReference>
<dbReference type="PROSITE" id="PS00893">
    <property type="entry name" value="NUDIX_BOX"/>
    <property type="match status" value="1"/>
</dbReference>
<dbReference type="GO" id="GO:0047631">
    <property type="term" value="F:ADP-ribose diphosphatase activity"/>
    <property type="evidence" value="ECO:0007669"/>
    <property type="project" value="UniProtKB-EC"/>
</dbReference>
<evidence type="ECO:0000256" key="7">
    <source>
        <dbReference type="ARBA" id="ARBA00066482"/>
    </source>
</evidence>
<comment type="catalytic activity">
    <reaction evidence="5">
        <text>8-oxo-dGDP + H2O = 8-oxo-dGMP + phosphate + H(+)</text>
        <dbReference type="Rhea" id="RHEA:32063"/>
        <dbReference type="ChEBI" id="CHEBI:15377"/>
        <dbReference type="ChEBI" id="CHEBI:15378"/>
        <dbReference type="ChEBI" id="CHEBI:43474"/>
        <dbReference type="ChEBI" id="CHEBI:63224"/>
        <dbReference type="ChEBI" id="CHEBI:63715"/>
        <dbReference type="EC" id="3.6.1.58"/>
    </reaction>
</comment>
<dbReference type="EC" id="2.7.7.96" evidence="8"/>
<evidence type="ECO:0000256" key="6">
    <source>
        <dbReference type="ARBA" id="ARBA00065630"/>
    </source>
</evidence>
<evidence type="ECO:0000313" key="15">
    <source>
        <dbReference type="RefSeq" id="XP_022106452.1"/>
    </source>
</evidence>
<dbReference type="InterPro" id="IPR000086">
    <property type="entry name" value="NUDIX_hydrolase_dom"/>
</dbReference>
<dbReference type="RefSeq" id="XP_022106453.1">
    <property type="nucleotide sequence ID" value="XM_022250761.1"/>
</dbReference>
<evidence type="ECO:0000313" key="14">
    <source>
        <dbReference type="Proteomes" id="UP000694845"/>
    </source>
</evidence>
<proteinExistence type="predicted"/>
<name>A0A8B7ZN15_ACAPL</name>
<comment type="catalytic activity">
    <reaction evidence="3">
        <text>ADP-D-ribose + H2O = D-ribose 5-phosphate + AMP + 2 H(+)</text>
        <dbReference type="Rhea" id="RHEA:10412"/>
        <dbReference type="ChEBI" id="CHEBI:15377"/>
        <dbReference type="ChEBI" id="CHEBI:15378"/>
        <dbReference type="ChEBI" id="CHEBI:57967"/>
        <dbReference type="ChEBI" id="CHEBI:78346"/>
        <dbReference type="ChEBI" id="CHEBI:456215"/>
        <dbReference type="EC" id="3.6.1.13"/>
    </reaction>
</comment>
<dbReference type="CDD" id="cd18888">
    <property type="entry name" value="NUDIX_ADPRase_Nudt5"/>
    <property type="match status" value="1"/>
</dbReference>
<evidence type="ECO:0000256" key="9">
    <source>
        <dbReference type="ARBA" id="ARBA00071227"/>
    </source>
</evidence>
<dbReference type="InterPro" id="IPR020084">
    <property type="entry name" value="NUDIX_hydrolase_CS"/>
</dbReference>
<comment type="subunit">
    <text evidence="6">Homodimer. Interacts with PARG.</text>
</comment>
<dbReference type="Pfam" id="PF00293">
    <property type="entry name" value="NUDIX"/>
    <property type="match status" value="1"/>
</dbReference>
<dbReference type="KEGG" id="aplc:110987738"/>
<reference evidence="15 16" key="1">
    <citation type="submission" date="2025-04" db="UniProtKB">
        <authorList>
            <consortium name="RefSeq"/>
        </authorList>
    </citation>
    <scope>IDENTIFICATION</scope>
</reference>
<organism evidence="14 15">
    <name type="scientific">Acanthaster planci</name>
    <name type="common">Crown-of-thorns starfish</name>
    <dbReference type="NCBI Taxonomy" id="133434"/>
    <lineage>
        <taxon>Eukaryota</taxon>
        <taxon>Metazoa</taxon>
        <taxon>Echinodermata</taxon>
        <taxon>Eleutherozoa</taxon>
        <taxon>Asterozoa</taxon>
        <taxon>Asteroidea</taxon>
        <taxon>Valvatacea</taxon>
        <taxon>Valvatida</taxon>
        <taxon>Acanthasteridae</taxon>
        <taxon>Acanthaster</taxon>
    </lineage>
</organism>
<protein>
    <recommendedName>
        <fullName evidence="9">ADP-sugar pyrophosphatase</fullName>
        <ecNumber evidence="8">2.7.7.96</ecNumber>
        <ecNumber evidence="1">3.6.1.13</ecNumber>
        <ecNumber evidence="7">3.6.1.58</ecNumber>
    </recommendedName>
    <alternativeName>
        <fullName evidence="12">8-oxo-dGDP phosphatase</fullName>
    </alternativeName>
    <alternativeName>
        <fullName evidence="10">Nuclear ATP-synthesis protein NUDIX5</fullName>
    </alternativeName>
    <alternativeName>
        <fullName evidence="11">Nucleoside diphosphate-linked moiety X motif 5</fullName>
    </alternativeName>
</protein>
<evidence type="ECO:0000256" key="3">
    <source>
        <dbReference type="ARBA" id="ARBA00049546"/>
    </source>
</evidence>
<gene>
    <name evidence="15 16" type="primary">LOC110987738</name>
</gene>
<evidence type="ECO:0000259" key="13">
    <source>
        <dbReference type="PROSITE" id="PS51462"/>
    </source>
</evidence>
<dbReference type="GO" id="GO:0006753">
    <property type="term" value="P:nucleoside phosphate metabolic process"/>
    <property type="evidence" value="ECO:0007669"/>
    <property type="project" value="TreeGrafter"/>
</dbReference>
<dbReference type="EC" id="3.6.1.13" evidence="1"/>
<evidence type="ECO:0000256" key="4">
    <source>
        <dbReference type="ARBA" id="ARBA00051147"/>
    </source>
</evidence>
<dbReference type="OMA" id="NDPGLCN"/>
<evidence type="ECO:0000256" key="8">
    <source>
        <dbReference type="ARBA" id="ARBA00066488"/>
    </source>
</evidence>
<dbReference type="GO" id="GO:0005634">
    <property type="term" value="C:nucleus"/>
    <property type="evidence" value="ECO:0007669"/>
    <property type="project" value="TreeGrafter"/>
</dbReference>
<evidence type="ECO:0000313" key="16">
    <source>
        <dbReference type="RefSeq" id="XP_022106453.1"/>
    </source>
</evidence>